<gene>
    <name evidence="1" type="ORF">SJ05684_b47880</name>
</gene>
<name>A0A249PIK4_9HYPH</name>
<evidence type="ECO:0000313" key="1">
    <source>
        <dbReference type="EMBL" id="ASY65770.1"/>
    </source>
</evidence>
<keyword evidence="2" id="KW-1185">Reference proteome</keyword>
<dbReference type="AlphaFoldDB" id="A0A249PIK4"/>
<geneLocation type="plasmid" evidence="2">
    <name>psj05684b</name>
</geneLocation>
<proteinExistence type="predicted"/>
<reference evidence="1 2" key="1">
    <citation type="submission" date="2017-08" db="EMBL/GenBank/DDBJ databases">
        <title>Multipartite genome sequences of Sinorhizobium species nodulating soybeans.</title>
        <authorList>
            <person name="Tian C.F."/>
        </authorList>
    </citation>
    <scope>NUCLEOTIDE SEQUENCE [LARGE SCALE GENOMIC DNA]</scope>
    <source>
        <strain evidence="1 2">CCBAU 05684</strain>
        <plasmid evidence="2">psj05684b</plasmid>
    </source>
</reference>
<sequence length="77" mass="8646">MARTGGGMSCRHPVLSARRRIIAIRGALDEIALNGVTGRAHCDRLRHQMAPFSCYDMRIEAKMTPRIDGPWPQNEPM</sequence>
<accession>A0A249PIK4</accession>
<keyword evidence="1" id="KW-0614">Plasmid</keyword>
<organism evidence="1 2">
    <name type="scientific">Sinorhizobium sojae CCBAU 05684</name>
    <dbReference type="NCBI Taxonomy" id="716928"/>
    <lineage>
        <taxon>Bacteria</taxon>
        <taxon>Pseudomonadati</taxon>
        <taxon>Pseudomonadota</taxon>
        <taxon>Alphaproteobacteria</taxon>
        <taxon>Hyphomicrobiales</taxon>
        <taxon>Rhizobiaceae</taxon>
        <taxon>Sinorhizobium/Ensifer group</taxon>
        <taxon>Sinorhizobium</taxon>
    </lineage>
</organism>
<dbReference type="Proteomes" id="UP000217211">
    <property type="component" value="Plasmid pSJ05684b"/>
</dbReference>
<dbReference type="EMBL" id="CP023068">
    <property type="protein sequence ID" value="ASY65770.1"/>
    <property type="molecule type" value="Genomic_DNA"/>
</dbReference>
<protein>
    <submittedName>
        <fullName evidence="1">Uncharacterized protein</fullName>
    </submittedName>
</protein>
<evidence type="ECO:0000313" key="2">
    <source>
        <dbReference type="Proteomes" id="UP000217211"/>
    </source>
</evidence>
<dbReference type="KEGG" id="esj:SJ05684_b47880"/>